<dbReference type="InterPro" id="IPR004148">
    <property type="entry name" value="BAR_dom"/>
</dbReference>
<dbReference type="InterPro" id="IPR027267">
    <property type="entry name" value="AH/BAR_dom_sf"/>
</dbReference>
<feature type="domain" description="BAR" evidence="2">
    <location>
        <begin position="113"/>
        <end position="256"/>
    </location>
</feature>
<sequence length="371" mass="40567">MGAGWRRFSEQAKQKWHLGGGPDFVATPNTRNEMMLQEAGEFASHLKKIEKDIRGLKNATENILLSTKAVLSAPLPRVYEETQGGKVVPLNASNAHGGGALLLPIGGTDFNAEELAKISKETSKKLESEVLAPMERWMNAYALVQNRMNKLESLRLEVDSRRRTVGRLGKKVDMQRARLPQTRAKGEYEMENTIKVLQHKESKLSACRQSFKEHEALVYHQLTNLIRDTVWLKSYLSAVLRVQTEAFQAANVALGQMRTAALPAPSDMAGVPTGVAASIPSTPEALTSGRDATPPHLQANMNDVTRKLQRKDINGGSMAVSASALGSKDSLYTIQDAPAAPQHRIPAAPSQGGYDRYGEQAYGRSAVQAAW</sequence>
<gene>
    <name evidence="3" type="ORF">C2E20_7209</name>
</gene>
<dbReference type="Proteomes" id="UP000239649">
    <property type="component" value="Unassembled WGS sequence"/>
</dbReference>
<evidence type="ECO:0000259" key="2">
    <source>
        <dbReference type="Pfam" id="PF03114"/>
    </source>
</evidence>
<organism evidence="3 4">
    <name type="scientific">Micractinium conductrix</name>
    <dbReference type="NCBI Taxonomy" id="554055"/>
    <lineage>
        <taxon>Eukaryota</taxon>
        <taxon>Viridiplantae</taxon>
        <taxon>Chlorophyta</taxon>
        <taxon>core chlorophytes</taxon>
        <taxon>Trebouxiophyceae</taxon>
        <taxon>Chlorellales</taxon>
        <taxon>Chlorellaceae</taxon>
        <taxon>Chlorella clade</taxon>
        <taxon>Micractinium</taxon>
    </lineage>
</organism>
<reference evidence="3 4" key="1">
    <citation type="journal article" date="2018" name="Plant J.">
        <title>Genome sequences of Chlorella sorokiniana UTEX 1602 and Micractinium conductrix SAG 241.80: implications to maltose excretion by a green alga.</title>
        <authorList>
            <person name="Arriola M.B."/>
            <person name="Velmurugan N."/>
            <person name="Zhang Y."/>
            <person name="Plunkett M.H."/>
            <person name="Hondzo H."/>
            <person name="Barney B.M."/>
        </authorList>
    </citation>
    <scope>NUCLEOTIDE SEQUENCE [LARGE SCALE GENOMIC DNA]</scope>
    <source>
        <strain evidence="3 4">SAG 241.80</strain>
    </source>
</reference>
<accession>A0A2P6V554</accession>
<keyword evidence="4" id="KW-1185">Reference proteome</keyword>
<evidence type="ECO:0000313" key="4">
    <source>
        <dbReference type="Proteomes" id="UP000239649"/>
    </source>
</evidence>
<dbReference type="Pfam" id="PF03114">
    <property type="entry name" value="BAR"/>
    <property type="match status" value="1"/>
</dbReference>
<proteinExistence type="predicted"/>
<dbReference type="Gene3D" id="1.20.1270.60">
    <property type="entry name" value="Arfaptin homology (AH) domain/BAR domain"/>
    <property type="match status" value="1"/>
</dbReference>
<comment type="caution">
    <text evidence="3">The sequence shown here is derived from an EMBL/GenBank/DDBJ whole genome shotgun (WGS) entry which is preliminary data.</text>
</comment>
<dbReference type="STRING" id="554055.A0A2P6V554"/>
<name>A0A2P6V554_9CHLO</name>
<dbReference type="EMBL" id="LHPF02000028">
    <property type="protein sequence ID" value="PSC69221.1"/>
    <property type="molecule type" value="Genomic_DNA"/>
</dbReference>
<feature type="region of interest" description="Disordered" evidence="1">
    <location>
        <begin position="337"/>
        <end position="356"/>
    </location>
</feature>
<dbReference type="SUPFAM" id="SSF103657">
    <property type="entry name" value="BAR/IMD domain-like"/>
    <property type="match status" value="1"/>
</dbReference>
<evidence type="ECO:0000313" key="3">
    <source>
        <dbReference type="EMBL" id="PSC69221.1"/>
    </source>
</evidence>
<dbReference type="AlphaFoldDB" id="A0A2P6V554"/>
<dbReference type="GO" id="GO:0005737">
    <property type="term" value="C:cytoplasm"/>
    <property type="evidence" value="ECO:0007669"/>
    <property type="project" value="InterPro"/>
</dbReference>
<protein>
    <submittedName>
        <fullName evidence="3">TBC1 domain family member 2A</fullName>
    </submittedName>
</protein>
<dbReference type="OrthoDB" id="511530at2759"/>
<evidence type="ECO:0000256" key="1">
    <source>
        <dbReference type="SAM" id="MobiDB-lite"/>
    </source>
</evidence>